<dbReference type="InterPro" id="IPR030392">
    <property type="entry name" value="S74_ICA"/>
</dbReference>
<accession>A0A2H0YZL8</accession>
<dbReference type="Gene3D" id="1.10.10.10">
    <property type="entry name" value="Winged helix-like DNA-binding domain superfamily/Winged helix DNA-binding domain"/>
    <property type="match status" value="1"/>
</dbReference>
<dbReference type="EMBL" id="PEXT01000057">
    <property type="protein sequence ID" value="PIS43173.1"/>
    <property type="molecule type" value="Genomic_DNA"/>
</dbReference>
<proteinExistence type="predicted"/>
<evidence type="ECO:0000313" key="4">
    <source>
        <dbReference type="Proteomes" id="UP000228687"/>
    </source>
</evidence>
<dbReference type="Gene3D" id="2.60.40.10">
    <property type="entry name" value="Immunoglobulins"/>
    <property type="match status" value="1"/>
</dbReference>
<dbReference type="PROSITE" id="PS51688">
    <property type="entry name" value="ICA"/>
    <property type="match status" value="1"/>
</dbReference>
<feature type="non-terminal residue" evidence="3">
    <location>
        <position position="1"/>
    </location>
</feature>
<reference evidence="4" key="1">
    <citation type="submission" date="2017-09" db="EMBL/GenBank/DDBJ databases">
        <title>Depth-based differentiation of microbial function through sediment-hosted aquifers and enrichment of novel symbionts in the deep terrestrial subsurface.</title>
        <authorList>
            <person name="Probst A.J."/>
            <person name="Ladd B."/>
            <person name="Jarett J.K."/>
            <person name="Geller-Mcgrath D.E."/>
            <person name="Sieber C.M.K."/>
            <person name="Emerson J.B."/>
            <person name="Anantharaman K."/>
            <person name="Thomas B.C."/>
            <person name="Malmstrom R."/>
            <person name="Stieglmeier M."/>
            <person name="Klingl A."/>
            <person name="Woyke T."/>
            <person name="Ryan C.M."/>
            <person name="Banfield J.F."/>
        </authorList>
    </citation>
    <scope>NUCLEOTIDE SEQUENCE [LARGE SCALE GENOMIC DNA]</scope>
</reference>
<evidence type="ECO:0000313" key="3">
    <source>
        <dbReference type="EMBL" id="PIS43173.1"/>
    </source>
</evidence>
<dbReference type="InterPro" id="IPR013783">
    <property type="entry name" value="Ig-like_fold"/>
</dbReference>
<dbReference type="Pfam" id="PF13884">
    <property type="entry name" value="Peptidase_S74"/>
    <property type="match status" value="1"/>
</dbReference>
<feature type="compositionally biased region" description="Low complexity" evidence="1">
    <location>
        <begin position="277"/>
        <end position="291"/>
    </location>
</feature>
<dbReference type="Proteomes" id="UP000228687">
    <property type="component" value="Unassembled WGS sequence"/>
</dbReference>
<dbReference type="Pfam" id="PF16403">
    <property type="entry name" value="Bact_surface_Ig-like"/>
    <property type="match status" value="1"/>
</dbReference>
<evidence type="ECO:0000256" key="1">
    <source>
        <dbReference type="SAM" id="MobiDB-lite"/>
    </source>
</evidence>
<protein>
    <recommendedName>
        <fullName evidence="2">Peptidase S74 domain-containing protein</fullName>
    </recommendedName>
</protein>
<sequence length="426" mass="43657">VGGSTANVTFDGYLNCTGFTSNANGLLGCTPSDERMKQNIVSLSDASGLAAINVLNPVSFNWKDTSLGAGRQFGLVAQQVENVFPNLVQTTNPTELTPYGTKTVNYYGLIAPIVKAIQELSTKFDAEDMRVTSLEARVAALENGSISAASGSPVTFSTTSLASALNSFGILVQNGIAQFNTLVFHEIIASPDVNGASSAGSMTILAGNTVAQVDNSLVKPSTKIFITFNAHVTGSWWVRDKATGSFRVALSASQSDDVSFDYFLVQTEGSSSGDLISTTTATNTVPTATSTPPSPPPVATSTSPSADTTQPVVALIGEAAMQITIGDTFTDPGATATDDTDGSLTAAIVETGEVDVATTGLYTLTYLATDAAGNVGTVSRVVTVTSPQLPSLMPDSATLPVEIAAPDSATLPVEIAAPDSSSVPAS</sequence>
<feature type="domain" description="Peptidase S74" evidence="2">
    <location>
        <begin position="32"/>
        <end position="138"/>
    </location>
</feature>
<gene>
    <name evidence="3" type="ORF">COT23_02695</name>
</gene>
<dbReference type="InterPro" id="IPR036388">
    <property type="entry name" value="WH-like_DNA-bd_sf"/>
</dbReference>
<comment type="caution">
    <text evidence="3">The sequence shown here is derived from an EMBL/GenBank/DDBJ whole genome shotgun (WGS) entry which is preliminary data.</text>
</comment>
<organism evidence="3 4">
    <name type="scientific">Candidatus Kaiserbacteria bacterium CG08_land_8_20_14_0_20_50_21</name>
    <dbReference type="NCBI Taxonomy" id="1974604"/>
    <lineage>
        <taxon>Bacteria</taxon>
        <taxon>Candidatus Kaiseribacteriota</taxon>
    </lineage>
</organism>
<dbReference type="InterPro" id="IPR032179">
    <property type="entry name" value="Cry22Aa_Ig-like"/>
</dbReference>
<feature type="region of interest" description="Disordered" evidence="1">
    <location>
        <begin position="275"/>
        <end position="307"/>
    </location>
</feature>
<evidence type="ECO:0000259" key="2">
    <source>
        <dbReference type="PROSITE" id="PS51688"/>
    </source>
</evidence>
<dbReference type="AlphaFoldDB" id="A0A2H0YZL8"/>
<name>A0A2H0YZL8_9BACT</name>